<sequence>MNYHPGATSVTYAERGEAIAATVSNRIDDIVDVMEWGYNYRRNKNGMLLPTVKNGPLACWHTRKECASIMATTRNSVTHLFEALSSRTNIGIIKDENGQHVQRGQVLTIPGHEEELWVPARRMKLKEYHEQYGILLKQYYLKQYYTRFEKNPSVVITREDQIDVAAHYWDPATTTVYDCSFHPSSAQVLYIPCLAQFASSRHHLSLNNLIPSSSPEPFRQSRCQCRPQHQGRSSKPSTP</sequence>
<feature type="region of interest" description="Disordered" evidence="1">
    <location>
        <begin position="213"/>
        <end position="239"/>
    </location>
</feature>
<reference evidence="2 3" key="1">
    <citation type="submission" date="2023-03" db="EMBL/GenBank/DDBJ databases">
        <title>Genome sequence of Lichtheimia ornata CBS 291.66.</title>
        <authorList>
            <person name="Mohabir J.T."/>
            <person name="Shea T.P."/>
            <person name="Kurbessoian T."/>
            <person name="Berby B."/>
            <person name="Fontaine J."/>
            <person name="Livny J."/>
            <person name="Gnirke A."/>
            <person name="Stajich J.E."/>
            <person name="Cuomo C.A."/>
        </authorList>
    </citation>
    <scope>NUCLEOTIDE SEQUENCE [LARGE SCALE GENOMIC DNA]</scope>
    <source>
        <strain evidence="2">CBS 291.66</strain>
    </source>
</reference>
<dbReference type="RefSeq" id="XP_058346687.1">
    <property type="nucleotide sequence ID" value="XM_058482663.1"/>
</dbReference>
<organism evidence="2 3">
    <name type="scientific">Lichtheimia ornata</name>
    <dbReference type="NCBI Taxonomy" id="688661"/>
    <lineage>
        <taxon>Eukaryota</taxon>
        <taxon>Fungi</taxon>
        <taxon>Fungi incertae sedis</taxon>
        <taxon>Mucoromycota</taxon>
        <taxon>Mucoromycotina</taxon>
        <taxon>Mucoromycetes</taxon>
        <taxon>Mucorales</taxon>
        <taxon>Lichtheimiaceae</taxon>
        <taxon>Lichtheimia</taxon>
    </lineage>
</organism>
<evidence type="ECO:0000313" key="2">
    <source>
        <dbReference type="EMBL" id="KAJ8661774.1"/>
    </source>
</evidence>
<dbReference type="Proteomes" id="UP001234581">
    <property type="component" value="Unassembled WGS sequence"/>
</dbReference>
<gene>
    <name evidence="2" type="ORF">O0I10_002582</name>
</gene>
<dbReference type="EMBL" id="JARTCD010000007">
    <property type="protein sequence ID" value="KAJ8661774.1"/>
    <property type="molecule type" value="Genomic_DNA"/>
</dbReference>
<evidence type="ECO:0000313" key="3">
    <source>
        <dbReference type="Proteomes" id="UP001234581"/>
    </source>
</evidence>
<accession>A0AAD7XYE8</accession>
<feature type="compositionally biased region" description="Polar residues" evidence="1">
    <location>
        <begin position="230"/>
        <end position="239"/>
    </location>
</feature>
<keyword evidence="3" id="KW-1185">Reference proteome</keyword>
<comment type="caution">
    <text evidence="2">The sequence shown here is derived from an EMBL/GenBank/DDBJ whole genome shotgun (WGS) entry which is preliminary data.</text>
</comment>
<dbReference type="GeneID" id="83209999"/>
<evidence type="ECO:0000256" key="1">
    <source>
        <dbReference type="SAM" id="MobiDB-lite"/>
    </source>
</evidence>
<dbReference type="AlphaFoldDB" id="A0AAD7XYE8"/>
<name>A0AAD7XYE8_9FUNG</name>
<protein>
    <submittedName>
        <fullName evidence="2">Uncharacterized protein</fullName>
    </submittedName>
</protein>
<proteinExistence type="predicted"/>